<name>A0A914UYS6_9BILA</name>
<dbReference type="Proteomes" id="UP000887566">
    <property type="component" value="Unplaced"/>
</dbReference>
<dbReference type="AlphaFoldDB" id="A0A914UYS6"/>
<proteinExistence type="predicted"/>
<protein>
    <submittedName>
        <fullName evidence="2">Uncharacterized protein</fullName>
    </submittedName>
</protein>
<reference evidence="2" key="1">
    <citation type="submission" date="2022-11" db="UniProtKB">
        <authorList>
            <consortium name="WormBaseParasite"/>
        </authorList>
    </citation>
    <scope>IDENTIFICATION</scope>
</reference>
<organism evidence="1 2">
    <name type="scientific">Plectus sambesii</name>
    <dbReference type="NCBI Taxonomy" id="2011161"/>
    <lineage>
        <taxon>Eukaryota</taxon>
        <taxon>Metazoa</taxon>
        <taxon>Ecdysozoa</taxon>
        <taxon>Nematoda</taxon>
        <taxon>Chromadorea</taxon>
        <taxon>Plectida</taxon>
        <taxon>Plectina</taxon>
        <taxon>Plectoidea</taxon>
        <taxon>Plectidae</taxon>
        <taxon>Plectus</taxon>
    </lineage>
</organism>
<keyword evidence="1" id="KW-1185">Reference proteome</keyword>
<accession>A0A914UYS6</accession>
<dbReference type="WBParaSite" id="PSAMB.scaffold1373size32454.g12906.t1">
    <property type="protein sequence ID" value="PSAMB.scaffold1373size32454.g12906.t1"/>
    <property type="gene ID" value="PSAMB.scaffold1373size32454.g12906"/>
</dbReference>
<sequence length="184" mass="20885">MLRRKRSVSCGGNGQPLCHVSSTDSQPDIVEWDELKLSIQRITSTSSVSSEPTKLPLQRSQTSVKLTPKVARQMGTSQDDKEFMNIVRAKSPSLISASRSQNGLSSSVDRPIDFIFREAQDNEFRVRSYSDAKEVRYHTKYNLPIEVNDRFVVRGRSQAINEQDKNKIETWFSIQKVCANLGFI</sequence>
<evidence type="ECO:0000313" key="2">
    <source>
        <dbReference type="WBParaSite" id="PSAMB.scaffold1373size32454.g12906.t1"/>
    </source>
</evidence>
<evidence type="ECO:0000313" key="1">
    <source>
        <dbReference type="Proteomes" id="UP000887566"/>
    </source>
</evidence>